<evidence type="ECO:0000313" key="1">
    <source>
        <dbReference type="EMBL" id="EKC35546.1"/>
    </source>
</evidence>
<reference evidence="1" key="1">
    <citation type="journal article" date="2012" name="Nature">
        <title>The oyster genome reveals stress adaptation and complexity of shell formation.</title>
        <authorList>
            <person name="Zhang G."/>
            <person name="Fang X."/>
            <person name="Guo X."/>
            <person name="Li L."/>
            <person name="Luo R."/>
            <person name="Xu F."/>
            <person name="Yang P."/>
            <person name="Zhang L."/>
            <person name="Wang X."/>
            <person name="Qi H."/>
            <person name="Xiong Z."/>
            <person name="Que H."/>
            <person name="Xie Y."/>
            <person name="Holland P.W."/>
            <person name="Paps J."/>
            <person name="Zhu Y."/>
            <person name="Wu F."/>
            <person name="Chen Y."/>
            <person name="Wang J."/>
            <person name="Peng C."/>
            <person name="Meng J."/>
            <person name="Yang L."/>
            <person name="Liu J."/>
            <person name="Wen B."/>
            <person name="Zhang N."/>
            <person name="Huang Z."/>
            <person name="Zhu Q."/>
            <person name="Feng Y."/>
            <person name="Mount A."/>
            <person name="Hedgecock D."/>
            <person name="Xu Z."/>
            <person name="Liu Y."/>
            <person name="Domazet-Loso T."/>
            <person name="Du Y."/>
            <person name="Sun X."/>
            <person name="Zhang S."/>
            <person name="Liu B."/>
            <person name="Cheng P."/>
            <person name="Jiang X."/>
            <person name="Li J."/>
            <person name="Fan D."/>
            <person name="Wang W."/>
            <person name="Fu W."/>
            <person name="Wang T."/>
            <person name="Wang B."/>
            <person name="Zhang J."/>
            <person name="Peng Z."/>
            <person name="Li Y."/>
            <person name="Li N."/>
            <person name="Wang J."/>
            <person name="Chen M."/>
            <person name="He Y."/>
            <person name="Tan F."/>
            <person name="Song X."/>
            <person name="Zheng Q."/>
            <person name="Huang R."/>
            <person name="Yang H."/>
            <person name="Du X."/>
            <person name="Chen L."/>
            <person name="Yang M."/>
            <person name="Gaffney P.M."/>
            <person name="Wang S."/>
            <person name="Luo L."/>
            <person name="She Z."/>
            <person name="Ming Y."/>
            <person name="Huang W."/>
            <person name="Zhang S."/>
            <person name="Huang B."/>
            <person name="Zhang Y."/>
            <person name="Qu T."/>
            <person name="Ni P."/>
            <person name="Miao G."/>
            <person name="Wang J."/>
            <person name="Wang Q."/>
            <person name="Steinberg C.E."/>
            <person name="Wang H."/>
            <person name="Li N."/>
            <person name="Qian L."/>
            <person name="Zhang G."/>
            <person name="Li Y."/>
            <person name="Yang H."/>
            <person name="Liu X."/>
            <person name="Wang J."/>
            <person name="Yin Y."/>
            <person name="Wang J."/>
        </authorList>
    </citation>
    <scope>NUCLEOTIDE SEQUENCE [LARGE SCALE GENOMIC DNA]</scope>
    <source>
        <strain evidence="1">05x7-T-G4-1.051#20</strain>
    </source>
</reference>
<dbReference type="Gene3D" id="2.60.120.260">
    <property type="entry name" value="Galactose-binding domain-like"/>
    <property type="match status" value="1"/>
</dbReference>
<sequence length="176" mass="19398">MDPRSTAQDVVRCDVCDTPVPPLHCDFCQTNLCKACVGEHMLDFSKKHQVVPFQDRGSTPNYPNCSDHVKEHDQGKTKKNMQWRSILFFLVGLPLSYSYDNLSYNKLATQSLTYTAPSSGASNAVDENTATCTKHVTCNHVTGHCDGGCDKGWTGDMCDKGSTCDFSSSFIAELLK</sequence>
<protein>
    <submittedName>
        <fullName evidence="1">Uncharacterized protein</fullName>
    </submittedName>
</protein>
<dbReference type="InParanoid" id="K1RME6"/>
<accession>K1RME6</accession>
<proteinExistence type="predicted"/>
<dbReference type="PROSITE" id="PS50119">
    <property type="entry name" value="ZF_BBOX"/>
    <property type="match status" value="1"/>
</dbReference>
<dbReference type="EMBL" id="JH816861">
    <property type="protein sequence ID" value="EKC35546.1"/>
    <property type="molecule type" value="Genomic_DNA"/>
</dbReference>
<organism evidence="1">
    <name type="scientific">Magallana gigas</name>
    <name type="common">Pacific oyster</name>
    <name type="synonym">Crassostrea gigas</name>
    <dbReference type="NCBI Taxonomy" id="29159"/>
    <lineage>
        <taxon>Eukaryota</taxon>
        <taxon>Metazoa</taxon>
        <taxon>Spiralia</taxon>
        <taxon>Lophotrochozoa</taxon>
        <taxon>Mollusca</taxon>
        <taxon>Bivalvia</taxon>
        <taxon>Autobranchia</taxon>
        <taxon>Pteriomorphia</taxon>
        <taxon>Ostreida</taxon>
        <taxon>Ostreoidea</taxon>
        <taxon>Ostreidae</taxon>
        <taxon>Magallana</taxon>
    </lineage>
</organism>
<name>K1RME6_MAGGI</name>
<dbReference type="InterPro" id="IPR000315">
    <property type="entry name" value="Znf_B-box"/>
</dbReference>
<dbReference type="GO" id="GO:0008270">
    <property type="term" value="F:zinc ion binding"/>
    <property type="evidence" value="ECO:0007669"/>
    <property type="project" value="InterPro"/>
</dbReference>
<dbReference type="AlphaFoldDB" id="K1RME6"/>
<gene>
    <name evidence="1" type="ORF">CGI_10005556</name>
</gene>
<dbReference type="HOGENOM" id="CLU_1526666_0_0_1"/>